<evidence type="ECO:0000313" key="3">
    <source>
        <dbReference type="EMBL" id="GGE05824.1"/>
    </source>
</evidence>
<organism evidence="3 4">
    <name type="scientific">Marinithermofilum abyssi</name>
    <dbReference type="NCBI Taxonomy" id="1571185"/>
    <lineage>
        <taxon>Bacteria</taxon>
        <taxon>Bacillati</taxon>
        <taxon>Bacillota</taxon>
        <taxon>Bacilli</taxon>
        <taxon>Bacillales</taxon>
        <taxon>Thermoactinomycetaceae</taxon>
        <taxon>Marinithermofilum</taxon>
    </lineage>
</organism>
<keyword evidence="4" id="KW-1185">Reference proteome</keyword>
<keyword evidence="1" id="KW-0175">Coiled coil</keyword>
<dbReference type="Pfam" id="PF09648">
    <property type="entry name" value="YycI"/>
    <property type="match status" value="1"/>
</dbReference>
<name>A0A8J2VH61_9BACL</name>
<dbReference type="EMBL" id="BMHQ01000001">
    <property type="protein sequence ID" value="GGE05824.1"/>
    <property type="molecule type" value="Genomic_DNA"/>
</dbReference>
<dbReference type="AlphaFoldDB" id="A0A8J2VH61"/>
<evidence type="ECO:0000256" key="1">
    <source>
        <dbReference type="SAM" id="Coils"/>
    </source>
</evidence>
<gene>
    <name evidence="3" type="ORF">GCM10011571_03680</name>
</gene>
<dbReference type="InterPro" id="IPR018604">
    <property type="entry name" value="YycI-like"/>
</dbReference>
<sequence>MDWSRAKTILILAFLALNLFLSYQLFQARGEQSQTRNITENTQEELEQLAREKNIHLQADIPQGLPQVTFLEARTTRMGKGWRLNPDGSYTKTFHPAVPIREKGLEQTLRSLVAHYDSYRLSNEDSTKTKRVYYQMNEDLPLFDARMQVDIKDGRIQSVNILHFTIKKGDRAGSQGVNALSALISLIEKGQIDKGDTVTHVKLGYHGQSYDAKARVLPPVWRIETQDQTYYVNALTGSSEIAP</sequence>
<dbReference type="RefSeq" id="WP_188646208.1">
    <property type="nucleotide sequence ID" value="NZ_BMHQ01000001.1"/>
</dbReference>
<dbReference type="GO" id="GO:0016020">
    <property type="term" value="C:membrane"/>
    <property type="evidence" value="ECO:0007669"/>
    <property type="project" value="InterPro"/>
</dbReference>
<reference evidence="3" key="2">
    <citation type="submission" date="2020-09" db="EMBL/GenBank/DDBJ databases">
        <authorList>
            <person name="Sun Q."/>
            <person name="Zhou Y."/>
        </authorList>
    </citation>
    <scope>NUCLEOTIDE SEQUENCE</scope>
    <source>
        <strain evidence="3">CGMCC 1.15179</strain>
    </source>
</reference>
<accession>A0A8J2VH61</accession>
<protein>
    <recommendedName>
        <fullName evidence="2">Regulatory protein YycH-like domain-containing protein</fullName>
    </recommendedName>
</protein>
<evidence type="ECO:0000259" key="2">
    <source>
        <dbReference type="Pfam" id="PF09648"/>
    </source>
</evidence>
<feature type="domain" description="Regulatory protein YycH-like" evidence="2">
    <location>
        <begin position="34"/>
        <end position="234"/>
    </location>
</feature>
<dbReference type="Proteomes" id="UP000625210">
    <property type="component" value="Unassembled WGS sequence"/>
</dbReference>
<feature type="coiled-coil region" evidence="1">
    <location>
        <begin position="32"/>
        <end position="59"/>
    </location>
</feature>
<proteinExistence type="predicted"/>
<comment type="caution">
    <text evidence="3">The sequence shown here is derived from an EMBL/GenBank/DDBJ whole genome shotgun (WGS) entry which is preliminary data.</text>
</comment>
<reference evidence="3" key="1">
    <citation type="journal article" date="2014" name="Int. J. Syst. Evol. Microbiol.">
        <title>Complete genome sequence of Corynebacterium casei LMG S-19264T (=DSM 44701T), isolated from a smear-ripened cheese.</title>
        <authorList>
            <consortium name="US DOE Joint Genome Institute (JGI-PGF)"/>
            <person name="Walter F."/>
            <person name="Albersmeier A."/>
            <person name="Kalinowski J."/>
            <person name="Ruckert C."/>
        </authorList>
    </citation>
    <scope>NUCLEOTIDE SEQUENCE</scope>
    <source>
        <strain evidence="3">CGMCC 1.15179</strain>
    </source>
</reference>
<dbReference type="Gene3D" id="2.40.128.690">
    <property type="entry name" value="YycH protein, domain 3-like"/>
    <property type="match status" value="1"/>
</dbReference>
<evidence type="ECO:0000313" key="4">
    <source>
        <dbReference type="Proteomes" id="UP000625210"/>
    </source>
</evidence>